<dbReference type="Gene3D" id="1.10.287.130">
    <property type="match status" value="1"/>
</dbReference>
<dbReference type="PANTHER" id="PTHR43547">
    <property type="entry name" value="TWO-COMPONENT HISTIDINE KINASE"/>
    <property type="match status" value="1"/>
</dbReference>
<dbReference type="InterPro" id="IPR029016">
    <property type="entry name" value="GAF-like_dom_sf"/>
</dbReference>
<dbReference type="Pfam" id="PF08448">
    <property type="entry name" value="PAS_4"/>
    <property type="match status" value="1"/>
</dbReference>
<keyword evidence="14" id="KW-1185">Reference proteome</keyword>
<gene>
    <name evidence="13" type="ORF">HH212_04955</name>
</gene>
<evidence type="ECO:0000256" key="7">
    <source>
        <dbReference type="ARBA" id="ARBA00023012"/>
    </source>
</evidence>
<dbReference type="PANTHER" id="PTHR43547:SF2">
    <property type="entry name" value="HYBRID SIGNAL TRANSDUCTION HISTIDINE KINASE C"/>
    <property type="match status" value="1"/>
</dbReference>
<dbReference type="Gene3D" id="3.30.565.10">
    <property type="entry name" value="Histidine kinase-like ATPase, C-terminal domain"/>
    <property type="match status" value="1"/>
</dbReference>
<name>A0A7Z2VUH4_9BURK</name>
<proteinExistence type="predicted"/>
<feature type="domain" description="Histidine kinase" evidence="10">
    <location>
        <begin position="626"/>
        <end position="844"/>
    </location>
</feature>
<dbReference type="SUPFAM" id="SSF55785">
    <property type="entry name" value="PYP-like sensor domain (PAS domain)"/>
    <property type="match status" value="2"/>
</dbReference>
<sequence length="983" mass="106171">MQETWDNAGMNVTPDDLFLFHGDGAIRATLRTIDWTVSPLGAAQDWPAELVTALDLALHARHPVLLLWGPRAVVFYNDACAALLGERHPAALGQPLRAAWPAAWARAGDAVHAALAGTATALPDASLDALCDCLCDAAGQGAGAPSAAAAAPVRGRSGAVLGIQVSFEAPRRADASPAERRLAFQLALADRLRDLSTPEEVVATASEMLGRELGVSRVLYCEIEDDGDTFFVRRDWAAPGIPSVAGIRQRLEEFGPEVAAGMRAGRQLVVPDVEADPQAAGHGASYAAIGVRAHVALPLLKAGRLRVAFAMHSPVPRPWQDGDVQLAQEVAERTWAAVQAVRAEAEARDAQARLSAVFDSLPVGVAVVDADGHYLMCNQDMQRFTPTRTMPSRDDGRIGRWRAWHEDGTPVARHDFPGARSLRGERVVPGIDMLYTEDDGSRHWTRVAAVPVRDADGNVKGLVSVVTDIDAMKRTEAALRVSQERYRALFDEMDAAFCIVELLFDEHGKPFDYRHIETNPRFEEHTGVKDAQGRTVKELLPNVEPFWLETYAGIVRSGESVRIEHYSPELGRWFDVNAFRLGRPDERLVAVMFRDTTARKQGEADMQRLAIGASEENRRKSEFLAVLAHELRNPLAPIRTGLELMRMRGDSPETVARVREMIDRQTTQMTHLISDLLDIARVTSGKIEIRKQAVDLNTIVSDAVETCLPAIEGARHALSVQLVPEPLALQADPTRIAQVVGNLLTNAAKYTPPGGRIRLSVTRDDGAALIAVTDSGIGIPAESLASVFDMFSQVGRNMGHSQGGLGIGLALVRQLVGLHGGTINVASEGAGRGSTFTVRLPLDSGAIPATWPAAARPAPVRSSRRLRILVADDNTDAAQSLAGLLGAYGHEVRMAHDGARAVELAESFLPEVAFLDIGMPGMTGYEVARRLRLIEGLARITIVAVTGWGTDEDRARSAQAGFDRHFTKPISPAAVNMLLDGVE</sequence>
<feature type="domain" description="PAC" evidence="12">
    <location>
        <begin position="429"/>
        <end position="481"/>
    </location>
</feature>
<dbReference type="KEGG" id="mfy:HH212_04955"/>
<dbReference type="Gene3D" id="3.30.450.20">
    <property type="entry name" value="PAS domain"/>
    <property type="match status" value="2"/>
</dbReference>
<dbReference type="SMART" id="SM00388">
    <property type="entry name" value="HisKA"/>
    <property type="match status" value="1"/>
</dbReference>
<evidence type="ECO:0000259" key="12">
    <source>
        <dbReference type="PROSITE" id="PS50113"/>
    </source>
</evidence>
<feature type="domain" description="Response regulatory" evidence="11">
    <location>
        <begin position="867"/>
        <end position="983"/>
    </location>
</feature>
<keyword evidence="8" id="KW-0472">Membrane</keyword>
<dbReference type="Proteomes" id="UP000502415">
    <property type="component" value="Chromosome"/>
</dbReference>
<comment type="catalytic activity">
    <reaction evidence="1">
        <text>ATP + protein L-histidine = ADP + protein N-phospho-L-histidine.</text>
        <dbReference type="EC" id="2.7.13.3"/>
    </reaction>
</comment>
<dbReference type="CDD" id="cd00075">
    <property type="entry name" value="HATPase"/>
    <property type="match status" value="1"/>
</dbReference>
<dbReference type="InterPro" id="IPR005467">
    <property type="entry name" value="His_kinase_dom"/>
</dbReference>
<comment type="subcellular location">
    <subcellularLocation>
        <location evidence="2">Cell inner membrane</location>
        <topology evidence="2">Multi-pass membrane protein</topology>
    </subcellularLocation>
</comment>
<dbReference type="SUPFAM" id="SSF52172">
    <property type="entry name" value="CheY-like"/>
    <property type="match status" value="1"/>
</dbReference>
<dbReference type="InterPro" id="IPR003018">
    <property type="entry name" value="GAF"/>
</dbReference>
<dbReference type="InterPro" id="IPR011006">
    <property type="entry name" value="CheY-like_superfamily"/>
</dbReference>
<reference evidence="13 14" key="1">
    <citation type="submission" date="2020-04" db="EMBL/GenBank/DDBJ databases">
        <title>Genome sequencing of novel species.</title>
        <authorList>
            <person name="Heo J."/>
            <person name="Kim S.-J."/>
            <person name="Kim J.-S."/>
            <person name="Hong S.-B."/>
            <person name="Kwon S.-W."/>
        </authorList>
    </citation>
    <scope>NUCLEOTIDE SEQUENCE [LARGE SCALE GENOMIC DNA]</scope>
    <source>
        <strain evidence="13 14">GN2-R2</strain>
    </source>
</reference>
<dbReference type="PROSITE" id="PS50110">
    <property type="entry name" value="RESPONSE_REGULATORY"/>
    <property type="match status" value="1"/>
</dbReference>
<dbReference type="PRINTS" id="PR00344">
    <property type="entry name" value="BCTRLSENSOR"/>
</dbReference>
<dbReference type="GO" id="GO:0005886">
    <property type="term" value="C:plasma membrane"/>
    <property type="evidence" value="ECO:0007669"/>
    <property type="project" value="UniProtKB-SubCell"/>
</dbReference>
<keyword evidence="7" id="KW-0902">Two-component regulatory system</keyword>
<dbReference type="Gene3D" id="3.40.50.2300">
    <property type="match status" value="1"/>
</dbReference>
<dbReference type="CDD" id="cd00082">
    <property type="entry name" value="HisKA"/>
    <property type="match status" value="1"/>
</dbReference>
<evidence type="ECO:0000313" key="14">
    <source>
        <dbReference type="Proteomes" id="UP000502415"/>
    </source>
</evidence>
<dbReference type="AlphaFoldDB" id="A0A7Z2VUH4"/>
<dbReference type="SMART" id="SM00387">
    <property type="entry name" value="HATPase_c"/>
    <property type="match status" value="1"/>
</dbReference>
<dbReference type="PROSITE" id="PS50113">
    <property type="entry name" value="PAC"/>
    <property type="match status" value="1"/>
</dbReference>
<evidence type="ECO:0000256" key="3">
    <source>
        <dbReference type="ARBA" id="ARBA00012438"/>
    </source>
</evidence>
<dbReference type="Pfam" id="PF02518">
    <property type="entry name" value="HATPase_c"/>
    <property type="match status" value="1"/>
</dbReference>
<dbReference type="Pfam" id="PF13188">
    <property type="entry name" value="PAS_8"/>
    <property type="match status" value="1"/>
</dbReference>
<evidence type="ECO:0000256" key="4">
    <source>
        <dbReference type="ARBA" id="ARBA00022553"/>
    </source>
</evidence>
<organism evidence="13 14">
    <name type="scientific">Massilia forsythiae</name>
    <dbReference type="NCBI Taxonomy" id="2728020"/>
    <lineage>
        <taxon>Bacteria</taxon>
        <taxon>Pseudomonadati</taxon>
        <taxon>Pseudomonadota</taxon>
        <taxon>Betaproteobacteria</taxon>
        <taxon>Burkholderiales</taxon>
        <taxon>Oxalobacteraceae</taxon>
        <taxon>Telluria group</taxon>
        <taxon>Massilia</taxon>
    </lineage>
</organism>
<dbReference type="FunFam" id="1.10.287.130:FF:000001">
    <property type="entry name" value="Two-component sensor histidine kinase"/>
    <property type="match status" value="1"/>
</dbReference>
<dbReference type="EC" id="2.7.13.3" evidence="3"/>
<evidence type="ECO:0000256" key="1">
    <source>
        <dbReference type="ARBA" id="ARBA00000085"/>
    </source>
</evidence>
<dbReference type="InterPro" id="IPR036890">
    <property type="entry name" value="HATPase_C_sf"/>
</dbReference>
<dbReference type="InterPro" id="IPR013656">
    <property type="entry name" value="PAS_4"/>
</dbReference>
<dbReference type="SMART" id="SM00448">
    <property type="entry name" value="REC"/>
    <property type="match status" value="1"/>
</dbReference>
<dbReference type="InterPro" id="IPR003594">
    <property type="entry name" value="HATPase_dom"/>
</dbReference>
<accession>A0A7Z2VUH4</accession>
<evidence type="ECO:0000256" key="2">
    <source>
        <dbReference type="ARBA" id="ARBA00004429"/>
    </source>
</evidence>
<dbReference type="InterPro" id="IPR004358">
    <property type="entry name" value="Sig_transdc_His_kin-like_C"/>
</dbReference>
<evidence type="ECO:0000256" key="6">
    <source>
        <dbReference type="ARBA" id="ARBA00022777"/>
    </source>
</evidence>
<dbReference type="FunFam" id="3.30.565.10:FF:000006">
    <property type="entry name" value="Sensor histidine kinase WalK"/>
    <property type="match status" value="1"/>
</dbReference>
<dbReference type="SUPFAM" id="SSF55781">
    <property type="entry name" value="GAF domain-like"/>
    <property type="match status" value="1"/>
</dbReference>
<dbReference type="EMBL" id="CP051685">
    <property type="protein sequence ID" value="QJD99450.1"/>
    <property type="molecule type" value="Genomic_DNA"/>
</dbReference>
<evidence type="ECO:0000259" key="11">
    <source>
        <dbReference type="PROSITE" id="PS50110"/>
    </source>
</evidence>
<dbReference type="InterPro" id="IPR001789">
    <property type="entry name" value="Sig_transdc_resp-reg_receiver"/>
</dbReference>
<dbReference type="NCBIfam" id="TIGR00229">
    <property type="entry name" value="sensory_box"/>
    <property type="match status" value="1"/>
</dbReference>
<dbReference type="PROSITE" id="PS50109">
    <property type="entry name" value="HIS_KIN"/>
    <property type="match status" value="1"/>
</dbReference>
<dbReference type="Pfam" id="PF01590">
    <property type="entry name" value="GAF"/>
    <property type="match status" value="1"/>
</dbReference>
<keyword evidence="4 9" id="KW-0597">Phosphoprotein</keyword>
<evidence type="ECO:0000259" key="10">
    <source>
        <dbReference type="PROSITE" id="PS50109"/>
    </source>
</evidence>
<evidence type="ECO:0000313" key="13">
    <source>
        <dbReference type="EMBL" id="QJD99450.1"/>
    </source>
</evidence>
<dbReference type="InterPro" id="IPR003661">
    <property type="entry name" value="HisK_dim/P_dom"/>
</dbReference>
<dbReference type="CDD" id="cd17580">
    <property type="entry name" value="REC_2_DhkD-like"/>
    <property type="match status" value="1"/>
</dbReference>
<dbReference type="InterPro" id="IPR000014">
    <property type="entry name" value="PAS"/>
</dbReference>
<evidence type="ECO:0000256" key="9">
    <source>
        <dbReference type="PROSITE-ProRule" id="PRU00169"/>
    </source>
</evidence>
<dbReference type="SUPFAM" id="SSF55874">
    <property type="entry name" value="ATPase domain of HSP90 chaperone/DNA topoisomerase II/histidine kinase"/>
    <property type="match status" value="1"/>
</dbReference>
<evidence type="ECO:0000256" key="8">
    <source>
        <dbReference type="ARBA" id="ARBA00023136"/>
    </source>
</evidence>
<protein>
    <recommendedName>
        <fullName evidence="3">histidine kinase</fullName>
        <ecNumber evidence="3">2.7.13.3</ecNumber>
    </recommendedName>
</protein>
<dbReference type="Pfam" id="PF00072">
    <property type="entry name" value="Response_reg"/>
    <property type="match status" value="1"/>
</dbReference>
<dbReference type="InterPro" id="IPR035965">
    <property type="entry name" value="PAS-like_dom_sf"/>
</dbReference>
<dbReference type="SMART" id="SM00065">
    <property type="entry name" value="GAF"/>
    <property type="match status" value="1"/>
</dbReference>
<evidence type="ECO:0000256" key="5">
    <source>
        <dbReference type="ARBA" id="ARBA00022679"/>
    </source>
</evidence>
<dbReference type="InterPro" id="IPR000700">
    <property type="entry name" value="PAS-assoc_C"/>
</dbReference>
<dbReference type="Gene3D" id="3.30.450.40">
    <property type="match status" value="1"/>
</dbReference>
<keyword evidence="5" id="KW-0808">Transferase</keyword>
<dbReference type="RefSeq" id="WP_169434345.1">
    <property type="nucleotide sequence ID" value="NZ_CP051685.1"/>
</dbReference>
<dbReference type="Pfam" id="PF00512">
    <property type="entry name" value="HisKA"/>
    <property type="match status" value="1"/>
</dbReference>
<dbReference type="SUPFAM" id="SSF47384">
    <property type="entry name" value="Homodimeric domain of signal transducing histidine kinase"/>
    <property type="match status" value="1"/>
</dbReference>
<keyword evidence="6" id="KW-0418">Kinase</keyword>
<feature type="modified residue" description="4-aspartylphosphate" evidence="9">
    <location>
        <position position="916"/>
    </location>
</feature>
<dbReference type="InterPro" id="IPR036097">
    <property type="entry name" value="HisK_dim/P_sf"/>
</dbReference>
<dbReference type="GO" id="GO:0000155">
    <property type="term" value="F:phosphorelay sensor kinase activity"/>
    <property type="evidence" value="ECO:0007669"/>
    <property type="project" value="InterPro"/>
</dbReference>